<name>A0A397Q2B9_9HYPH</name>
<sequence>MAMLTHNLTYLAVGAVAVVLVAGLVNLFRLGSSDTSQKLMRWRVGLQFLAIVIIMAAVFFSR</sequence>
<keyword evidence="3 4" id="KW-0472">Membrane</keyword>
<dbReference type="NCBIfam" id="NF033233">
    <property type="entry name" value="twin_helix"/>
    <property type="match status" value="1"/>
</dbReference>
<dbReference type="AlphaFoldDB" id="A0A397Q2B9"/>
<dbReference type="EMBL" id="QXDF01000001">
    <property type="protein sequence ID" value="RIA55516.1"/>
    <property type="molecule type" value="Genomic_DNA"/>
</dbReference>
<dbReference type="Proteomes" id="UP000266273">
    <property type="component" value="Unassembled WGS sequence"/>
</dbReference>
<keyword evidence="7" id="KW-1185">Reference proteome</keyword>
<evidence type="ECO:0000259" key="5">
    <source>
        <dbReference type="PROSITE" id="PS51503"/>
    </source>
</evidence>
<keyword evidence="2 4" id="KW-1133">Transmembrane helix</keyword>
<dbReference type="InterPro" id="IPR007667">
    <property type="entry name" value="Hypoxia_induced_domain"/>
</dbReference>
<evidence type="ECO:0000313" key="6">
    <source>
        <dbReference type="EMBL" id="RIA55516.1"/>
    </source>
</evidence>
<proteinExistence type="predicted"/>
<reference evidence="6 7" key="1">
    <citation type="submission" date="2018-08" db="EMBL/GenBank/DDBJ databases">
        <title>Genomic Encyclopedia of Archaeal and Bacterial Type Strains, Phase II (KMG-II): from individual species to whole genera.</title>
        <authorList>
            <person name="Goeker M."/>
        </authorList>
    </citation>
    <scope>NUCLEOTIDE SEQUENCE [LARGE SCALE GENOMIC DNA]</scope>
    <source>
        <strain evidence="6 7">DSM 5002</strain>
    </source>
</reference>
<gene>
    <name evidence="6" type="ORF">BXY53_0582</name>
</gene>
<evidence type="ECO:0000256" key="1">
    <source>
        <dbReference type="ARBA" id="ARBA00022692"/>
    </source>
</evidence>
<feature type="domain" description="HIG1" evidence="5">
    <location>
        <begin position="1"/>
        <end position="62"/>
    </location>
</feature>
<evidence type="ECO:0000256" key="4">
    <source>
        <dbReference type="SAM" id="Phobius"/>
    </source>
</evidence>
<protein>
    <submittedName>
        <fullName evidence="6">Hypoxia induced protein</fullName>
    </submittedName>
</protein>
<feature type="transmembrane region" description="Helical" evidence="4">
    <location>
        <begin position="40"/>
        <end position="60"/>
    </location>
</feature>
<evidence type="ECO:0000313" key="7">
    <source>
        <dbReference type="Proteomes" id="UP000266273"/>
    </source>
</evidence>
<evidence type="ECO:0000256" key="3">
    <source>
        <dbReference type="ARBA" id="ARBA00023136"/>
    </source>
</evidence>
<organism evidence="6 7">
    <name type="scientific">Dichotomicrobium thermohalophilum</name>
    <dbReference type="NCBI Taxonomy" id="933063"/>
    <lineage>
        <taxon>Bacteria</taxon>
        <taxon>Pseudomonadati</taxon>
        <taxon>Pseudomonadota</taxon>
        <taxon>Alphaproteobacteria</taxon>
        <taxon>Hyphomicrobiales</taxon>
        <taxon>Hyphomicrobiaceae</taxon>
        <taxon>Dichotomicrobium</taxon>
    </lineage>
</organism>
<dbReference type="RefSeq" id="WP_119060410.1">
    <property type="nucleotide sequence ID" value="NZ_QXDF01000001.1"/>
</dbReference>
<accession>A0A397Q2B9</accession>
<evidence type="ECO:0000256" key="2">
    <source>
        <dbReference type="ARBA" id="ARBA00022989"/>
    </source>
</evidence>
<feature type="transmembrane region" description="Helical" evidence="4">
    <location>
        <begin position="7"/>
        <end position="28"/>
    </location>
</feature>
<dbReference type="Pfam" id="PF04588">
    <property type="entry name" value="HIG_1_N"/>
    <property type="match status" value="1"/>
</dbReference>
<comment type="caution">
    <text evidence="6">The sequence shown here is derived from an EMBL/GenBank/DDBJ whole genome shotgun (WGS) entry which is preliminary data.</text>
</comment>
<dbReference type="Gene3D" id="6.10.140.1320">
    <property type="match status" value="1"/>
</dbReference>
<keyword evidence="1 4" id="KW-0812">Transmembrane</keyword>
<dbReference type="PROSITE" id="PS51503">
    <property type="entry name" value="HIG1"/>
    <property type="match status" value="1"/>
</dbReference>
<dbReference type="OrthoDB" id="7951376at2"/>